<dbReference type="Proteomes" id="UP001500101">
    <property type="component" value="Unassembled WGS sequence"/>
</dbReference>
<reference evidence="11" key="1">
    <citation type="journal article" date="2019" name="Int. J. Syst. Evol. Microbiol.">
        <title>The Global Catalogue of Microorganisms (GCM) 10K type strain sequencing project: providing services to taxonomists for standard genome sequencing and annotation.</title>
        <authorList>
            <consortium name="The Broad Institute Genomics Platform"/>
            <consortium name="The Broad Institute Genome Sequencing Center for Infectious Disease"/>
            <person name="Wu L."/>
            <person name="Ma J."/>
        </authorList>
    </citation>
    <scope>NUCLEOTIDE SEQUENCE [LARGE SCALE GENOMIC DNA]</scope>
    <source>
        <strain evidence="11">JCM 16704</strain>
    </source>
</reference>
<name>A0ABP7YWL5_9SPHI</name>
<dbReference type="InterPro" id="IPR000834">
    <property type="entry name" value="Peptidase_M14"/>
</dbReference>
<feature type="domain" description="Peptidase M14" evidence="9">
    <location>
        <begin position="23"/>
        <end position="363"/>
    </location>
</feature>
<evidence type="ECO:0000313" key="11">
    <source>
        <dbReference type="Proteomes" id="UP001500101"/>
    </source>
</evidence>
<protein>
    <recommendedName>
        <fullName evidence="9">Peptidase M14 domain-containing protein</fullName>
    </recommendedName>
</protein>
<dbReference type="SMART" id="SM00631">
    <property type="entry name" value="Zn_pept"/>
    <property type="match status" value="1"/>
</dbReference>
<evidence type="ECO:0000256" key="7">
    <source>
        <dbReference type="SAM" id="MobiDB-lite"/>
    </source>
</evidence>
<gene>
    <name evidence="10" type="ORF">GCM10022216_23590</name>
</gene>
<keyword evidence="4" id="KW-0378">Hydrolase</keyword>
<keyword evidence="11" id="KW-1185">Reference proteome</keyword>
<dbReference type="SUPFAM" id="SSF53187">
    <property type="entry name" value="Zn-dependent exopeptidases"/>
    <property type="match status" value="1"/>
</dbReference>
<evidence type="ECO:0000313" key="10">
    <source>
        <dbReference type="EMBL" id="GAA4142529.1"/>
    </source>
</evidence>
<dbReference type="RefSeq" id="WP_344674931.1">
    <property type="nucleotide sequence ID" value="NZ_BAAAZI010000010.1"/>
</dbReference>
<keyword evidence="3" id="KW-0645">Protease</keyword>
<evidence type="ECO:0000256" key="8">
    <source>
        <dbReference type="SAM" id="SignalP"/>
    </source>
</evidence>
<evidence type="ECO:0000256" key="6">
    <source>
        <dbReference type="ARBA" id="ARBA00023049"/>
    </source>
</evidence>
<evidence type="ECO:0000256" key="1">
    <source>
        <dbReference type="ARBA" id="ARBA00001947"/>
    </source>
</evidence>
<evidence type="ECO:0000256" key="5">
    <source>
        <dbReference type="ARBA" id="ARBA00022833"/>
    </source>
</evidence>
<organism evidence="10 11">
    <name type="scientific">Sphingobacterium kyonggiense</name>
    <dbReference type="NCBI Taxonomy" id="714075"/>
    <lineage>
        <taxon>Bacteria</taxon>
        <taxon>Pseudomonadati</taxon>
        <taxon>Bacteroidota</taxon>
        <taxon>Sphingobacteriia</taxon>
        <taxon>Sphingobacteriales</taxon>
        <taxon>Sphingobacteriaceae</taxon>
        <taxon>Sphingobacterium</taxon>
    </lineage>
</organism>
<feature type="signal peptide" evidence="8">
    <location>
        <begin position="1"/>
        <end position="19"/>
    </location>
</feature>
<accession>A0ABP7YWL5</accession>
<dbReference type="PANTHER" id="PTHR11705:SF143">
    <property type="entry name" value="SLL0236 PROTEIN"/>
    <property type="match status" value="1"/>
</dbReference>
<dbReference type="Gene3D" id="3.40.630.10">
    <property type="entry name" value="Zn peptidases"/>
    <property type="match status" value="1"/>
</dbReference>
<comment type="cofactor">
    <cofactor evidence="1">
        <name>Zn(2+)</name>
        <dbReference type="ChEBI" id="CHEBI:29105"/>
    </cofactor>
</comment>
<comment type="similarity">
    <text evidence="2">Belongs to the peptidase M14 family.</text>
</comment>
<sequence>MKYWFLRICLACIPFTVHAQWDYPTYDALKSQIGKISSHALVQQQSIGKSFGGEDIPLIKIQQGKTAKPTLLIVAGVDGKHVSGTIQALSVVQNLLALSGNELDELLAKKAIWIVPVLNVDAYKRNIKGLDWASGNARQVDNDRDGRVDENPNKDLNGDGIISQMRVKVPTGPFKNHPNLMDFMVLADRTKSESGTYEIFKEGVDTDLDGQYGEDGIGGVNLDRNFAYDYPFFEPETGDYAASESETRAIIDLIFDNPQIASVLHFGLQNNLSVPEQYDQRKAMERISKSWTNEDAKISSMVSQLYNQSTKALGDAPKMPAGKGNFSSTVYYHTGKFSFVSPGWWVPATSDTSKNNNRAASNKDNKDDDRFVNWINQQQIKGAVLPWAKINHPDFPGQEVEVGGLVERFRYNPPVQHLDQSAKMHTDFIVKLAKAMAVLEFSEPKITHVGDNIYRVEIRLFNTGMMPTYPEFADKIKHVSKMKSILDLDKSQKFLSGKRLQLYPTLKAGESNTFSWLIQGKGKAQLTVGCPTAGEKTISINL</sequence>
<dbReference type="Pfam" id="PF00246">
    <property type="entry name" value="Peptidase_M14"/>
    <property type="match status" value="1"/>
</dbReference>
<feature type="region of interest" description="Disordered" evidence="7">
    <location>
        <begin position="136"/>
        <end position="156"/>
    </location>
</feature>
<dbReference type="EMBL" id="BAAAZI010000010">
    <property type="protein sequence ID" value="GAA4142529.1"/>
    <property type="molecule type" value="Genomic_DNA"/>
</dbReference>
<keyword evidence="5" id="KW-0862">Zinc</keyword>
<dbReference type="CDD" id="cd06905">
    <property type="entry name" value="M14-like"/>
    <property type="match status" value="1"/>
</dbReference>
<proteinExistence type="inferred from homology"/>
<comment type="caution">
    <text evidence="10">The sequence shown here is derived from an EMBL/GenBank/DDBJ whole genome shotgun (WGS) entry which is preliminary data.</text>
</comment>
<feature type="chain" id="PRO_5046139527" description="Peptidase M14 domain-containing protein" evidence="8">
    <location>
        <begin position="20"/>
        <end position="542"/>
    </location>
</feature>
<feature type="compositionally biased region" description="Basic and acidic residues" evidence="7">
    <location>
        <begin position="140"/>
        <end position="156"/>
    </location>
</feature>
<evidence type="ECO:0000256" key="3">
    <source>
        <dbReference type="ARBA" id="ARBA00022670"/>
    </source>
</evidence>
<evidence type="ECO:0000256" key="4">
    <source>
        <dbReference type="ARBA" id="ARBA00022801"/>
    </source>
</evidence>
<evidence type="ECO:0000256" key="2">
    <source>
        <dbReference type="ARBA" id="ARBA00005988"/>
    </source>
</evidence>
<keyword evidence="6" id="KW-0482">Metalloprotease</keyword>
<dbReference type="PANTHER" id="PTHR11705">
    <property type="entry name" value="PROTEASE FAMILY M14 CARBOXYPEPTIDASE A,B"/>
    <property type="match status" value="1"/>
</dbReference>
<evidence type="ECO:0000259" key="9">
    <source>
        <dbReference type="SMART" id="SM00631"/>
    </source>
</evidence>
<keyword evidence="8" id="KW-0732">Signal</keyword>